<reference evidence="1 2" key="1">
    <citation type="submission" date="2024-06" db="EMBL/GenBank/DDBJ databases">
        <title>The Natural Products Discovery Center: Release of the First 8490 Sequenced Strains for Exploring Actinobacteria Biosynthetic Diversity.</title>
        <authorList>
            <person name="Kalkreuter E."/>
            <person name="Kautsar S.A."/>
            <person name="Yang D."/>
            <person name="Bader C.D."/>
            <person name="Teijaro C.N."/>
            <person name="Fluegel L."/>
            <person name="Davis C.M."/>
            <person name="Simpson J.R."/>
            <person name="Lauterbach L."/>
            <person name="Steele A.D."/>
            <person name="Gui C."/>
            <person name="Meng S."/>
            <person name="Li G."/>
            <person name="Viehrig K."/>
            <person name="Ye F."/>
            <person name="Su P."/>
            <person name="Kiefer A.F."/>
            <person name="Nichols A."/>
            <person name="Cepeda A.J."/>
            <person name="Yan W."/>
            <person name="Fan B."/>
            <person name="Jiang Y."/>
            <person name="Adhikari A."/>
            <person name="Zheng C.-J."/>
            <person name="Schuster L."/>
            <person name="Cowan T.M."/>
            <person name="Smanski M.J."/>
            <person name="Chevrette M.G."/>
            <person name="De Carvalho L.P.S."/>
            <person name="Shen B."/>
        </authorList>
    </citation>
    <scope>NUCLEOTIDE SEQUENCE [LARGE SCALE GENOMIC DNA]</scope>
    <source>
        <strain evidence="1 2">NPDC048946</strain>
    </source>
</reference>
<name>A0ABV3DSC9_9ACTN</name>
<dbReference type="InterPro" id="IPR007822">
    <property type="entry name" value="LANC-like"/>
</dbReference>
<gene>
    <name evidence="1" type="ORF">AB0C36_34835</name>
</gene>
<dbReference type="SUPFAM" id="SSF158745">
    <property type="entry name" value="LanC-like"/>
    <property type="match status" value="1"/>
</dbReference>
<evidence type="ECO:0000313" key="1">
    <source>
        <dbReference type="EMBL" id="MEU8138662.1"/>
    </source>
</evidence>
<dbReference type="Proteomes" id="UP001551482">
    <property type="component" value="Unassembled WGS sequence"/>
</dbReference>
<sequence>MTATTQQAGWVRALSAETAADALAAARDVANRLRDPEAPKAATTAALEQSKYPEYIRWAPHDLAQGDIGLAVLFGQLDACFPGSGWDAEAHRCLASGARATEWIPHLPPGLFGGLGGVAFAARMLSREGTRYRRLLAELDRGLLPQAERGAEHLRHATGCSVGAFDVISGLSGTGAYLLLGQKDPAVQSTLRKVLGALVALCGEQAGVPNWHTPYESMGPGNVMAWSFPNGNLNCGLAHGVPGPLALLSLAMAEGVVVPGQREAVAHVARWLTDHRADDEWGVNWPSAVALPDEAGTVQPPEPARNAWCYGSPGVARALWLAGSALGDDELRGLAVEAMAATYRRPVPRRSIDGPNLCHGVAGLLQVTLRFAADTGDPVFTRAAEDLTGQLLGMYDRDSLLGFRDIEPEGQLVDQPGLLSGAPGVALALLAAGADVPPAWDRLFLLS</sequence>
<protein>
    <submittedName>
        <fullName evidence="1">Lanthionine synthetase C family protein</fullName>
    </submittedName>
</protein>
<dbReference type="Gene3D" id="1.50.10.20">
    <property type="match status" value="1"/>
</dbReference>
<dbReference type="InterPro" id="IPR033889">
    <property type="entry name" value="LanC"/>
</dbReference>
<organism evidence="1 2">
    <name type="scientific">Streptodolium elevatio</name>
    <dbReference type="NCBI Taxonomy" id="3157996"/>
    <lineage>
        <taxon>Bacteria</taxon>
        <taxon>Bacillati</taxon>
        <taxon>Actinomycetota</taxon>
        <taxon>Actinomycetes</taxon>
        <taxon>Kitasatosporales</taxon>
        <taxon>Streptomycetaceae</taxon>
        <taxon>Streptodolium</taxon>
    </lineage>
</organism>
<evidence type="ECO:0000313" key="2">
    <source>
        <dbReference type="Proteomes" id="UP001551482"/>
    </source>
</evidence>
<proteinExistence type="predicted"/>
<dbReference type="EMBL" id="JBEZFP010000133">
    <property type="protein sequence ID" value="MEU8138662.1"/>
    <property type="molecule type" value="Genomic_DNA"/>
</dbReference>
<dbReference type="PRINTS" id="PR01955">
    <property type="entry name" value="LANCFRANKIA"/>
</dbReference>
<dbReference type="SMART" id="SM01260">
    <property type="entry name" value="LANC_like"/>
    <property type="match status" value="1"/>
</dbReference>
<dbReference type="Pfam" id="PF05147">
    <property type="entry name" value="LANC_like"/>
    <property type="match status" value="1"/>
</dbReference>
<accession>A0ABV3DSC9</accession>
<dbReference type="CDD" id="cd04793">
    <property type="entry name" value="LanC"/>
    <property type="match status" value="1"/>
</dbReference>
<dbReference type="PRINTS" id="PR01950">
    <property type="entry name" value="LANCSUPER"/>
</dbReference>
<dbReference type="RefSeq" id="WP_358362285.1">
    <property type="nucleotide sequence ID" value="NZ_JBEZFP010000133.1"/>
</dbReference>
<comment type="caution">
    <text evidence="1">The sequence shown here is derived from an EMBL/GenBank/DDBJ whole genome shotgun (WGS) entry which is preliminary data.</text>
</comment>
<keyword evidence="2" id="KW-1185">Reference proteome</keyword>